<gene>
    <name evidence="2" type="ORF">ENR64_05670</name>
</gene>
<evidence type="ECO:0000313" key="2">
    <source>
        <dbReference type="EMBL" id="HFM97252.1"/>
    </source>
</evidence>
<protein>
    <submittedName>
        <fullName evidence="2">GNAT family N-acetyltransferase</fullName>
    </submittedName>
</protein>
<dbReference type="SUPFAM" id="SSF55729">
    <property type="entry name" value="Acyl-CoA N-acyltransferases (Nat)"/>
    <property type="match status" value="1"/>
</dbReference>
<dbReference type="Gene3D" id="3.40.630.30">
    <property type="match status" value="1"/>
</dbReference>
<organism evidence="2">
    <name type="scientific">Oscillatoriales cyanobacterium SpSt-418</name>
    <dbReference type="NCBI Taxonomy" id="2282169"/>
    <lineage>
        <taxon>Bacteria</taxon>
        <taxon>Bacillati</taxon>
        <taxon>Cyanobacteriota</taxon>
        <taxon>Cyanophyceae</taxon>
        <taxon>Oscillatoriophycideae</taxon>
        <taxon>Oscillatoriales</taxon>
    </lineage>
</organism>
<evidence type="ECO:0000259" key="1">
    <source>
        <dbReference type="PROSITE" id="PS51186"/>
    </source>
</evidence>
<sequence length="285" mass="31279">MPDPLATAAIALLQTPELKHCQLAADWLANHSHTNPELEFVLNLCLRSQTPPQTTGDQWAIAHPPVGVAPLSKQTIQGIVIARPGNASVALEGSDRAATEALLNLIQTLGCPQRIVTSSQAKAWIRPILLRHYQLAREHNPLVMVCSQPVGEATGRWALAQDKTALQAYAEAYRAERGSGNLNQNWDALIARQQVAVLEHNGEIVSVIKRGSTLNAGLILGTFTFAQYRRQGFAQKLLVFLTRELLKEYTSVKLWVDEDNETAIALYQTVGFQVVGASYTGYFKC</sequence>
<keyword evidence="2" id="KW-0808">Transferase</keyword>
<dbReference type="InterPro" id="IPR016181">
    <property type="entry name" value="Acyl_CoA_acyltransferase"/>
</dbReference>
<dbReference type="Pfam" id="PF13673">
    <property type="entry name" value="Acetyltransf_10"/>
    <property type="match status" value="1"/>
</dbReference>
<accession>A0A7C3PBH9</accession>
<dbReference type="AlphaFoldDB" id="A0A7C3PBH9"/>
<proteinExistence type="predicted"/>
<reference evidence="2" key="1">
    <citation type="journal article" date="2020" name="mSystems">
        <title>Genome- and Community-Level Interaction Insights into Carbon Utilization and Element Cycling Functions of Hydrothermarchaeota in Hydrothermal Sediment.</title>
        <authorList>
            <person name="Zhou Z."/>
            <person name="Liu Y."/>
            <person name="Xu W."/>
            <person name="Pan J."/>
            <person name="Luo Z.H."/>
            <person name="Li M."/>
        </authorList>
    </citation>
    <scope>NUCLEOTIDE SEQUENCE [LARGE SCALE GENOMIC DNA]</scope>
    <source>
        <strain evidence="2">SpSt-418</strain>
    </source>
</reference>
<comment type="caution">
    <text evidence="2">The sequence shown here is derived from an EMBL/GenBank/DDBJ whole genome shotgun (WGS) entry which is preliminary data.</text>
</comment>
<feature type="domain" description="N-acetyltransferase" evidence="1">
    <location>
        <begin position="153"/>
        <end position="285"/>
    </location>
</feature>
<dbReference type="PROSITE" id="PS51186">
    <property type="entry name" value="GNAT"/>
    <property type="match status" value="1"/>
</dbReference>
<name>A0A7C3PBH9_9CYAN</name>
<dbReference type="EMBL" id="DSRU01000064">
    <property type="protein sequence ID" value="HFM97252.1"/>
    <property type="molecule type" value="Genomic_DNA"/>
</dbReference>
<dbReference type="GO" id="GO:0016747">
    <property type="term" value="F:acyltransferase activity, transferring groups other than amino-acyl groups"/>
    <property type="evidence" value="ECO:0007669"/>
    <property type="project" value="InterPro"/>
</dbReference>
<dbReference type="InterPro" id="IPR000182">
    <property type="entry name" value="GNAT_dom"/>
</dbReference>